<dbReference type="EMBL" id="CAKOGP040002091">
    <property type="protein sequence ID" value="CAJ1961783.1"/>
    <property type="molecule type" value="Genomic_DNA"/>
</dbReference>
<comment type="caution">
    <text evidence="3">The sequence shown here is derived from an EMBL/GenBank/DDBJ whole genome shotgun (WGS) entry which is preliminary data.</text>
</comment>
<protein>
    <submittedName>
        <fullName evidence="3">Uncharacterized protein</fullName>
    </submittedName>
</protein>
<keyword evidence="2" id="KW-1133">Transmembrane helix</keyword>
<feature type="transmembrane region" description="Helical" evidence="2">
    <location>
        <begin position="360"/>
        <end position="381"/>
    </location>
</feature>
<feature type="transmembrane region" description="Helical" evidence="2">
    <location>
        <begin position="242"/>
        <end position="263"/>
    </location>
</feature>
<name>A0AAD2JLU7_9STRA</name>
<keyword evidence="2" id="KW-0472">Membrane</keyword>
<keyword evidence="2" id="KW-0812">Transmembrane</keyword>
<gene>
    <name evidence="3" type="ORF">CYCCA115_LOCUS19369</name>
</gene>
<accession>A0AAD2JLU7</accession>
<evidence type="ECO:0000256" key="2">
    <source>
        <dbReference type="SAM" id="Phobius"/>
    </source>
</evidence>
<feature type="region of interest" description="Disordered" evidence="1">
    <location>
        <begin position="470"/>
        <end position="499"/>
    </location>
</feature>
<dbReference type="Proteomes" id="UP001295423">
    <property type="component" value="Unassembled WGS sequence"/>
</dbReference>
<evidence type="ECO:0000313" key="4">
    <source>
        <dbReference type="Proteomes" id="UP001295423"/>
    </source>
</evidence>
<proteinExistence type="predicted"/>
<keyword evidence="4" id="KW-1185">Reference proteome</keyword>
<reference evidence="3" key="1">
    <citation type="submission" date="2023-08" db="EMBL/GenBank/DDBJ databases">
        <authorList>
            <person name="Audoor S."/>
            <person name="Bilcke G."/>
        </authorList>
    </citation>
    <scope>NUCLEOTIDE SEQUENCE</scope>
</reference>
<feature type="transmembrane region" description="Helical" evidence="2">
    <location>
        <begin position="393"/>
        <end position="411"/>
    </location>
</feature>
<sequence length="499" mass="53281">MTIDGEQGNPCAEDGQKLSQSQKLQGACNGETIVPADKQNLSFEPVLNGPLVNMTPDNAPGVPHFLVAMSGSRDSGIIDGSSDCQTPVSAISGGSGDGGWDPPSPATSLNLGLGSASSLMDSSSSEASNKITFKQETSNSALEAVLSVMSNTSDNSGEEPSGQQMMAAMANDNAGLSQQKELSSEATHLVNTIEGQNRSPTRCQMEISNSMPDSRNNGTATNGSEEDESAIRAALVDKRVRVVHLLGVGFLSLFSGLFASVWAQASCAFFTANIVGYAGDDDASGVFFEEKLRYGLWRYSPGGDSGVSCTSYGYDDEADATVIPRLAGVIGIMGGTLALAVLFAYLILGYAKKKIWEVAVVLAVMSGVSQLCTLLFLVVGVCEKYECVPGPGAMGTVISGFSFFILGFEMLNNMPRDPYAFTSGYCPPHERPSTILQGFEVSDISEWFRSYRQRIGEEIRESRFPSLNGLHRRRHHEDNPLGEGMLDQDMYDPPSRQIV</sequence>
<evidence type="ECO:0000256" key="1">
    <source>
        <dbReference type="SAM" id="MobiDB-lite"/>
    </source>
</evidence>
<dbReference type="AlphaFoldDB" id="A0AAD2JLU7"/>
<evidence type="ECO:0000313" key="3">
    <source>
        <dbReference type="EMBL" id="CAJ1961783.1"/>
    </source>
</evidence>
<organism evidence="3 4">
    <name type="scientific">Cylindrotheca closterium</name>
    <dbReference type="NCBI Taxonomy" id="2856"/>
    <lineage>
        <taxon>Eukaryota</taxon>
        <taxon>Sar</taxon>
        <taxon>Stramenopiles</taxon>
        <taxon>Ochrophyta</taxon>
        <taxon>Bacillariophyta</taxon>
        <taxon>Bacillariophyceae</taxon>
        <taxon>Bacillariophycidae</taxon>
        <taxon>Bacillariales</taxon>
        <taxon>Bacillariaceae</taxon>
        <taxon>Cylindrotheca</taxon>
    </lineage>
</organism>
<feature type="transmembrane region" description="Helical" evidence="2">
    <location>
        <begin position="326"/>
        <end position="348"/>
    </location>
</feature>